<keyword evidence="9" id="KW-0449">Lipoprotein</keyword>
<dbReference type="AlphaFoldDB" id="A0A2T5FYM7"/>
<evidence type="ECO:0000259" key="8">
    <source>
        <dbReference type="Pfam" id="PF05036"/>
    </source>
</evidence>
<keyword evidence="3 4" id="KW-0961">Cell wall biogenesis/degradation</keyword>
<evidence type="ECO:0000256" key="3">
    <source>
        <dbReference type="ARBA" id="ARBA00023316"/>
    </source>
</evidence>
<accession>A0A2T5FYM7</accession>
<comment type="function">
    <text evidence="4">Lytic transglycosylase with a strong preference for naked glycan strands that lack stem peptides.</text>
</comment>
<evidence type="ECO:0000313" key="9">
    <source>
        <dbReference type="EMBL" id="PTQ11621.1"/>
    </source>
</evidence>
<dbReference type="InterPro" id="IPR007730">
    <property type="entry name" value="SPOR-like_dom"/>
</dbReference>
<evidence type="ECO:0000259" key="7">
    <source>
        <dbReference type="Pfam" id="PF03330"/>
    </source>
</evidence>
<dbReference type="InterPro" id="IPR036908">
    <property type="entry name" value="RlpA-like_sf"/>
</dbReference>
<keyword evidence="10" id="KW-1185">Reference proteome</keyword>
<dbReference type="GO" id="GO:0000270">
    <property type="term" value="P:peptidoglycan metabolic process"/>
    <property type="evidence" value="ECO:0007669"/>
    <property type="project" value="UniProtKB-UniRule"/>
</dbReference>
<dbReference type="GO" id="GO:0071555">
    <property type="term" value="P:cell wall organization"/>
    <property type="evidence" value="ECO:0007669"/>
    <property type="project" value="UniProtKB-KW"/>
</dbReference>
<dbReference type="PANTHER" id="PTHR34183:SF1">
    <property type="entry name" value="ENDOLYTIC PEPTIDOGLYCAN TRANSGLYCOSYLASE RLPA"/>
    <property type="match status" value="1"/>
</dbReference>
<dbReference type="EMBL" id="NWBU01000007">
    <property type="protein sequence ID" value="PTQ11621.1"/>
    <property type="molecule type" value="Genomic_DNA"/>
</dbReference>
<dbReference type="OrthoDB" id="9779128at2"/>
<dbReference type="SUPFAM" id="SSF110997">
    <property type="entry name" value="Sporulation related repeat"/>
    <property type="match status" value="1"/>
</dbReference>
<comment type="caution">
    <text evidence="9">The sequence shown here is derived from an EMBL/GenBank/DDBJ whole genome shotgun (WGS) entry which is preliminary data.</text>
</comment>
<evidence type="ECO:0000256" key="5">
    <source>
        <dbReference type="RuleBase" id="RU003495"/>
    </source>
</evidence>
<dbReference type="GO" id="GO:0008932">
    <property type="term" value="F:lytic endotransglycosylase activity"/>
    <property type="evidence" value="ECO:0007669"/>
    <property type="project" value="UniProtKB-UniRule"/>
</dbReference>
<reference evidence="9 10" key="1">
    <citation type="submission" date="2017-09" db="EMBL/GenBank/DDBJ databases">
        <title>Sphingomonas panjinensis sp.nov., isolated from oil-contaminated soil.</title>
        <authorList>
            <person name="Wang L."/>
            <person name="Chen L."/>
        </authorList>
    </citation>
    <scope>NUCLEOTIDE SEQUENCE [LARGE SCALE GENOMIC DNA]</scope>
    <source>
        <strain evidence="9 10">FW-11</strain>
    </source>
</reference>
<name>A0A2T5FYM7_9SPHN</name>
<evidence type="ECO:0000256" key="2">
    <source>
        <dbReference type="ARBA" id="ARBA00023239"/>
    </source>
</evidence>
<dbReference type="HAMAP" id="MF_02071">
    <property type="entry name" value="RlpA"/>
    <property type="match status" value="1"/>
</dbReference>
<keyword evidence="2 4" id="KW-0456">Lyase</keyword>
<dbReference type="Gene3D" id="3.30.70.1070">
    <property type="entry name" value="Sporulation related repeat"/>
    <property type="match status" value="1"/>
</dbReference>
<dbReference type="Pfam" id="PF05036">
    <property type="entry name" value="SPOR"/>
    <property type="match status" value="1"/>
</dbReference>
<evidence type="ECO:0000256" key="1">
    <source>
        <dbReference type="ARBA" id="ARBA00022729"/>
    </source>
</evidence>
<dbReference type="InterPro" id="IPR034718">
    <property type="entry name" value="RlpA"/>
</dbReference>
<dbReference type="Pfam" id="PF03330">
    <property type="entry name" value="DPBB_1"/>
    <property type="match status" value="1"/>
</dbReference>
<dbReference type="EC" id="4.2.2.-" evidence="4"/>
<dbReference type="GO" id="GO:0009279">
    <property type="term" value="C:cell outer membrane"/>
    <property type="evidence" value="ECO:0007669"/>
    <property type="project" value="TreeGrafter"/>
</dbReference>
<dbReference type="CDD" id="cd22268">
    <property type="entry name" value="DPBB_RlpA-like"/>
    <property type="match status" value="1"/>
</dbReference>
<feature type="domain" description="SPOR" evidence="8">
    <location>
        <begin position="227"/>
        <end position="287"/>
    </location>
</feature>
<dbReference type="Gene3D" id="2.40.40.10">
    <property type="entry name" value="RlpA-like domain"/>
    <property type="match status" value="1"/>
</dbReference>
<comment type="similarity">
    <text evidence="4 5">Belongs to the RlpA family.</text>
</comment>
<dbReference type="RefSeq" id="WP_107967613.1">
    <property type="nucleotide sequence ID" value="NZ_NWBU01000007.1"/>
</dbReference>
<feature type="region of interest" description="Disordered" evidence="6">
    <location>
        <begin position="37"/>
        <end position="56"/>
    </location>
</feature>
<dbReference type="NCBIfam" id="TIGR00413">
    <property type="entry name" value="rlpA"/>
    <property type="match status" value="1"/>
</dbReference>
<feature type="compositionally biased region" description="Pro residues" evidence="6">
    <location>
        <begin position="37"/>
        <end position="54"/>
    </location>
</feature>
<dbReference type="InterPro" id="IPR012997">
    <property type="entry name" value="RplA"/>
</dbReference>
<keyword evidence="1" id="KW-0732">Signal</keyword>
<feature type="domain" description="RlpA-like protein double-psi beta-barrel" evidence="7">
    <location>
        <begin position="81"/>
        <end position="169"/>
    </location>
</feature>
<dbReference type="GO" id="GO:0042834">
    <property type="term" value="F:peptidoglycan binding"/>
    <property type="evidence" value="ECO:0007669"/>
    <property type="project" value="InterPro"/>
</dbReference>
<dbReference type="Proteomes" id="UP000244162">
    <property type="component" value="Unassembled WGS sequence"/>
</dbReference>
<evidence type="ECO:0000256" key="6">
    <source>
        <dbReference type="SAM" id="MobiDB-lite"/>
    </source>
</evidence>
<dbReference type="InterPro" id="IPR009009">
    <property type="entry name" value="RlpA-like_DPBB"/>
</dbReference>
<sequence>MPSHAEAAPAVFPAAGRGRGWASLALALLLAACVSTPRPPKGAQPRPSRGPVPDAPVKVGKPYQVLGIWYYPADDADYDEVGIASWYGSDFHGGQTANGERYDMDMVGAAHKTLPLPSYVEVTSLRTGRRILVRVNDRGPFVPNRIIDLSRRAAGMLGIDKAGTGPVRVRRIFPGEAERLALRSGRMAAPLPDAGPAELAEARARLAVRAADPQPRPAIAPTPAIATAWYVQIGAYGELSRAERLAAELGGTVQPVGGLYRVRLGPFEDESSAALMLAQLGSRGYQGARLVRPGS</sequence>
<protein>
    <recommendedName>
        <fullName evidence="4">Endolytic peptidoglycan transglycosylase RlpA</fullName>
        <ecNumber evidence="4">4.2.2.-</ecNumber>
    </recommendedName>
</protein>
<organism evidence="9 10">
    <name type="scientific">Sphingomonas oleivorans</name>
    <dbReference type="NCBI Taxonomy" id="1735121"/>
    <lineage>
        <taxon>Bacteria</taxon>
        <taxon>Pseudomonadati</taxon>
        <taxon>Pseudomonadota</taxon>
        <taxon>Alphaproteobacteria</taxon>
        <taxon>Sphingomonadales</taxon>
        <taxon>Sphingomonadaceae</taxon>
        <taxon>Sphingomonas</taxon>
    </lineage>
</organism>
<evidence type="ECO:0000256" key="4">
    <source>
        <dbReference type="HAMAP-Rule" id="MF_02071"/>
    </source>
</evidence>
<proteinExistence type="inferred from homology"/>
<dbReference type="InterPro" id="IPR036680">
    <property type="entry name" value="SPOR-like_sf"/>
</dbReference>
<gene>
    <name evidence="4" type="primary">rlpA</name>
    <name evidence="9" type="ORF">CLG96_09380</name>
</gene>
<evidence type="ECO:0000313" key="10">
    <source>
        <dbReference type="Proteomes" id="UP000244162"/>
    </source>
</evidence>
<dbReference type="SUPFAM" id="SSF50685">
    <property type="entry name" value="Barwin-like endoglucanases"/>
    <property type="match status" value="1"/>
</dbReference>
<dbReference type="PANTHER" id="PTHR34183">
    <property type="entry name" value="ENDOLYTIC PEPTIDOGLYCAN TRANSGLYCOSYLASE RLPA"/>
    <property type="match status" value="1"/>
</dbReference>